<dbReference type="Gene3D" id="3.40.1090.10">
    <property type="entry name" value="Cytosolic phospholipase A2 catalytic domain"/>
    <property type="match status" value="1"/>
</dbReference>
<feature type="domain" description="PNPLA" evidence="3">
    <location>
        <begin position="1"/>
        <end position="202"/>
    </location>
</feature>
<gene>
    <name evidence="4" type="ORF">SAMN04489834_2558</name>
</gene>
<feature type="short sequence motif" description="DGA/G" evidence="2">
    <location>
        <begin position="188"/>
        <end position="190"/>
    </location>
</feature>
<keyword evidence="2" id="KW-0442">Lipid degradation</keyword>
<protein>
    <submittedName>
        <fullName evidence="4">NTE family protein</fullName>
    </submittedName>
</protein>
<dbReference type="GO" id="GO:0016042">
    <property type="term" value="P:lipid catabolic process"/>
    <property type="evidence" value="ECO:0007669"/>
    <property type="project" value="UniProtKB-UniRule"/>
</dbReference>
<proteinExistence type="predicted"/>
<keyword evidence="5" id="KW-1185">Reference proteome</keyword>
<feature type="active site" description="Nucleophile" evidence="2">
    <location>
        <position position="36"/>
    </location>
</feature>
<keyword evidence="2" id="KW-0378">Hydrolase</keyword>
<evidence type="ECO:0000313" key="5">
    <source>
        <dbReference type="Proteomes" id="UP000181956"/>
    </source>
</evidence>
<evidence type="ECO:0000313" key="4">
    <source>
        <dbReference type="EMBL" id="SDS97616.1"/>
    </source>
</evidence>
<reference evidence="5" key="1">
    <citation type="submission" date="2016-10" db="EMBL/GenBank/DDBJ databases">
        <authorList>
            <person name="Varghese N."/>
            <person name="Submissions S."/>
        </authorList>
    </citation>
    <scope>NUCLEOTIDE SEQUENCE [LARGE SCALE GENOMIC DNA]</scope>
    <source>
        <strain evidence="5">DSM 21772</strain>
    </source>
</reference>
<feature type="short sequence motif" description="GXSXG" evidence="2">
    <location>
        <begin position="34"/>
        <end position="38"/>
    </location>
</feature>
<sequence length="287" mass="29277">MGGGGSLGNAWLIGVVAGLAEGGVDVSQADLIVGTSAGSTAAAQVTGAPPAALLADILAAPAPPQTRPAGSDRGTAPARPTVNRLDATNAIIAAARDAADMRRRMGESGIELAAAAPESAQNRWRATVAARLPGPLWPPQRVLITAVDADTGEPVVFDRTSGIDLVDAVAASCASGPAYGIGDRRYIDGGYRTNADNADLAAGCARVLVLSPFAGKSRLPAAWGMHLAAQVEDLRAGGSRVETVFPDEGSRTAFGDNMMDLSRRAPAAKAGFEQGRALAARLAEFWR</sequence>
<dbReference type="EMBL" id="LT629742">
    <property type="protein sequence ID" value="SDS97616.1"/>
    <property type="molecule type" value="Genomic_DNA"/>
</dbReference>
<organism evidence="4 5">
    <name type="scientific">Microterricola viridarii</name>
    <dbReference type="NCBI Taxonomy" id="412690"/>
    <lineage>
        <taxon>Bacteria</taxon>
        <taxon>Bacillati</taxon>
        <taxon>Actinomycetota</taxon>
        <taxon>Actinomycetes</taxon>
        <taxon>Micrococcales</taxon>
        <taxon>Microbacteriaceae</taxon>
        <taxon>Microterricola</taxon>
    </lineage>
</organism>
<dbReference type="InterPro" id="IPR002641">
    <property type="entry name" value="PNPLA_dom"/>
</dbReference>
<evidence type="ECO:0000256" key="1">
    <source>
        <dbReference type="ARBA" id="ARBA00023098"/>
    </source>
</evidence>
<dbReference type="Pfam" id="PF01734">
    <property type="entry name" value="Patatin"/>
    <property type="match status" value="1"/>
</dbReference>
<dbReference type="GO" id="GO:0016787">
    <property type="term" value="F:hydrolase activity"/>
    <property type="evidence" value="ECO:0007669"/>
    <property type="project" value="UniProtKB-UniRule"/>
</dbReference>
<dbReference type="SUPFAM" id="SSF52151">
    <property type="entry name" value="FabD/lysophospholipase-like"/>
    <property type="match status" value="1"/>
</dbReference>
<evidence type="ECO:0000259" key="3">
    <source>
        <dbReference type="PROSITE" id="PS51635"/>
    </source>
</evidence>
<feature type="active site" description="Proton acceptor" evidence="2">
    <location>
        <position position="188"/>
    </location>
</feature>
<dbReference type="InterPro" id="IPR016035">
    <property type="entry name" value="Acyl_Trfase/lysoPLipase"/>
</dbReference>
<comment type="caution">
    <text evidence="2">Lacks conserved residue(s) required for the propagation of feature annotation.</text>
</comment>
<name>A0A1H1WMM5_9MICO</name>
<accession>A0A1H1WMM5</accession>
<dbReference type="PROSITE" id="PS51635">
    <property type="entry name" value="PNPLA"/>
    <property type="match status" value="1"/>
</dbReference>
<keyword evidence="1 2" id="KW-0443">Lipid metabolism</keyword>
<evidence type="ECO:0000256" key="2">
    <source>
        <dbReference type="PROSITE-ProRule" id="PRU01161"/>
    </source>
</evidence>
<dbReference type="Proteomes" id="UP000181956">
    <property type="component" value="Chromosome I"/>
</dbReference>
<dbReference type="STRING" id="412690.SAMN04489834_2558"/>
<dbReference type="AlphaFoldDB" id="A0A1H1WMM5"/>